<reference evidence="2" key="2">
    <citation type="submission" date="2020-06" db="EMBL/GenBank/DDBJ databases">
        <authorList>
            <person name="Ji K."/>
            <person name="Li J."/>
        </authorList>
    </citation>
    <scope>NUCLEOTIDE SEQUENCE</scope>
    <source>
        <strain evidence="2">JKM2019</strain>
        <tissue evidence="2">Whole body</tissue>
    </source>
</reference>
<dbReference type="InterPro" id="IPR000210">
    <property type="entry name" value="BTB/POZ_dom"/>
</dbReference>
<dbReference type="Pfam" id="PF00805">
    <property type="entry name" value="Pentapeptide"/>
    <property type="match status" value="4"/>
</dbReference>
<dbReference type="Gene3D" id="2.160.20.80">
    <property type="entry name" value="E3 ubiquitin-protein ligase SopA"/>
    <property type="match status" value="2"/>
</dbReference>
<dbReference type="SUPFAM" id="SSF141571">
    <property type="entry name" value="Pentapeptide repeat-like"/>
    <property type="match status" value="1"/>
</dbReference>
<dbReference type="GO" id="GO:0051260">
    <property type="term" value="P:protein homooligomerization"/>
    <property type="evidence" value="ECO:0007669"/>
    <property type="project" value="InterPro"/>
</dbReference>
<reference evidence="3" key="1">
    <citation type="submission" date="2013-05" db="EMBL/GenBank/DDBJ databases">
        <authorList>
            <person name="Yim A.K.Y."/>
            <person name="Chan T.F."/>
            <person name="Ji K.M."/>
            <person name="Liu X.Y."/>
            <person name="Zhou J.W."/>
            <person name="Li R.Q."/>
            <person name="Yang K.Y."/>
            <person name="Li J."/>
            <person name="Li M."/>
            <person name="Law P.T.W."/>
            <person name="Wu Y.L."/>
            <person name="Cai Z.L."/>
            <person name="Qin H."/>
            <person name="Bao Y."/>
            <person name="Leung R.K.K."/>
            <person name="Ng P.K.S."/>
            <person name="Zou J."/>
            <person name="Zhong X.J."/>
            <person name="Ran P.X."/>
            <person name="Zhong N.S."/>
            <person name="Liu Z.G."/>
            <person name="Tsui S.K.W."/>
        </authorList>
    </citation>
    <scope>NUCLEOTIDE SEQUENCE</scope>
    <source>
        <strain evidence="3">Derf</strain>
        <tissue evidence="3">Whole organism</tissue>
    </source>
</reference>
<sequence length="583" mass="65473">MAFNNGTQHKRVTIYIDTRPHNNIDQLQKCHSHPYGKVFAIPNDIDTLIADINKKFRKNLKNDTIKFVESSNDKQQQQQQQQQLRLFTCTNGEIDDINLIRDDEILFACFVNNDTGDIMTAKCLCMIHDENNSNGDNNNNNNNKIIDNKQQQKQSDNYYKQLQLQSSFRNSSCSSCGNGTNNSCTKMIMKTKLNDEWIKLNIGGRIFTTTRSTIIAKEPESMLAKMFDTLSSSTFDLISNNNNQRNEINVNDCLNEKQSMDNNNDDKNCDHNLMPKIDENNGDDDLPCNNSNSTTTMTMTRLLIDNNNTCIVPSLIDEQGAYMIDRSPEYFEPLLGYLRHGNLIIDKHLNPMGVLEEAKFYGFYSLIPELEATVLQESLLQNTIERSIGLAPLTRKDVVKAIIQTSTATRLRFQGVNLSGADLSRLDLSNINFKYAILRGANLQGATLSNCCLERADMSKCNLEGASLINCHMVCCNLEGSILRGSNMDSPTLTELTNLEGANLNNVNLEGSKMHRVNLRIASLKNANAQNCNLDHSCLAGANLENCDLSGSDLNEVNLRGANLKGTRFDLIHTPLHMFYLTS</sequence>
<dbReference type="Pfam" id="PF02214">
    <property type="entry name" value="BTB_2"/>
    <property type="match status" value="1"/>
</dbReference>
<dbReference type="InterPro" id="IPR051082">
    <property type="entry name" value="Pentapeptide-BTB/POZ_domain"/>
</dbReference>
<dbReference type="AlphaFoldDB" id="A0A922L8V1"/>
<comment type="caution">
    <text evidence="3">The sequence shown here is derived from an EMBL/GenBank/DDBJ whole genome shotgun (WGS) entry which is preliminary data.</text>
</comment>
<dbReference type="EMBL" id="SDOV01000007">
    <property type="protein sequence ID" value="KAH7639394.1"/>
    <property type="molecule type" value="Genomic_DNA"/>
</dbReference>
<accession>A0A922L8V1</accession>
<dbReference type="InterPro" id="IPR011333">
    <property type="entry name" value="SKP1/BTB/POZ_sf"/>
</dbReference>
<gene>
    <name evidence="3" type="primary">KCTD9</name>
    <name evidence="3" type="ORF">DERF_005601</name>
    <name evidence="2" type="ORF">HUG17_3427</name>
</gene>
<evidence type="ECO:0000313" key="2">
    <source>
        <dbReference type="EMBL" id="KAH7639394.1"/>
    </source>
</evidence>
<reference evidence="2" key="3">
    <citation type="journal article" date="2021" name="World Allergy Organ. J.">
        <title>Chromosome-level assembly of Dermatophagoides farinae genome and transcriptome reveals two novel allergens Der f 37 and Der f 39.</title>
        <authorList>
            <person name="Chen J."/>
            <person name="Cai Z."/>
            <person name="Fan D."/>
            <person name="Hu J."/>
            <person name="Hou Y."/>
            <person name="He Y."/>
            <person name="Zhang Z."/>
            <person name="Zhao Z."/>
            <person name="Gao P."/>
            <person name="Hu W."/>
            <person name="Sun J."/>
            <person name="Li J."/>
            <person name="Ji K."/>
        </authorList>
    </citation>
    <scope>NUCLEOTIDE SEQUENCE</scope>
    <source>
        <strain evidence="2">JKM2019</strain>
    </source>
</reference>
<dbReference type="InterPro" id="IPR001646">
    <property type="entry name" value="5peptide_repeat"/>
</dbReference>
<dbReference type="Gene3D" id="3.30.710.10">
    <property type="entry name" value="Potassium Channel Kv1.1, Chain A"/>
    <property type="match status" value="1"/>
</dbReference>
<evidence type="ECO:0000313" key="4">
    <source>
        <dbReference type="Proteomes" id="UP000790347"/>
    </source>
</evidence>
<name>A0A922L8V1_DERFA</name>
<protein>
    <submittedName>
        <fullName evidence="2 3">BTB/POZ domain-containing protein kctd9</fullName>
    </submittedName>
</protein>
<dbReference type="PANTHER" id="PTHR14136">
    <property type="entry name" value="BTB_POZ DOMAIN-CONTAINING PROTEIN KCTD9"/>
    <property type="match status" value="1"/>
</dbReference>
<dbReference type="OrthoDB" id="9989223at2759"/>
<dbReference type="EMBL" id="ASGP02000002">
    <property type="protein sequence ID" value="KAH9521997.1"/>
    <property type="molecule type" value="Genomic_DNA"/>
</dbReference>
<dbReference type="Proteomes" id="UP000790347">
    <property type="component" value="Unassembled WGS sequence"/>
</dbReference>
<evidence type="ECO:0000259" key="1">
    <source>
        <dbReference type="SMART" id="SM00225"/>
    </source>
</evidence>
<feature type="domain" description="BTB" evidence="1">
    <location>
        <begin position="196"/>
        <end position="378"/>
    </location>
</feature>
<reference evidence="3" key="4">
    <citation type="journal article" date="2022" name="Res Sq">
        <title>Comparative Genomics Reveals Insights into the Divergent Evolution of Astigmatic Mites and Household Pest Adaptations.</title>
        <authorList>
            <person name="Xiong Q."/>
            <person name="Wan A.T.-Y."/>
            <person name="Liu X.-Y."/>
            <person name="Fung C.S.-H."/>
            <person name="Xiao X."/>
            <person name="Malainual N."/>
            <person name="Hou J."/>
            <person name="Wang L."/>
            <person name="Wang M."/>
            <person name="Yang K."/>
            <person name="Cui Y."/>
            <person name="Leung E."/>
            <person name="Nong W."/>
            <person name="Shin S.-K."/>
            <person name="Au S."/>
            <person name="Jeong K.Y."/>
            <person name="Chew F.T."/>
            <person name="Hui J."/>
            <person name="Leung T.F."/>
            <person name="Tungtrongchitr A."/>
            <person name="Zhong N."/>
            <person name="Liu Z."/>
            <person name="Tsui S."/>
        </authorList>
    </citation>
    <scope>NUCLEOTIDE SEQUENCE</scope>
    <source>
        <strain evidence="3">Derf</strain>
        <tissue evidence="3">Whole organism</tissue>
    </source>
</reference>
<dbReference type="PANTHER" id="PTHR14136:SF17">
    <property type="entry name" value="BTB_POZ DOMAIN-CONTAINING PROTEIN KCTD9"/>
    <property type="match status" value="1"/>
</dbReference>
<proteinExistence type="predicted"/>
<organism evidence="3 4">
    <name type="scientific">Dermatophagoides farinae</name>
    <name type="common">American house dust mite</name>
    <dbReference type="NCBI Taxonomy" id="6954"/>
    <lineage>
        <taxon>Eukaryota</taxon>
        <taxon>Metazoa</taxon>
        <taxon>Ecdysozoa</taxon>
        <taxon>Arthropoda</taxon>
        <taxon>Chelicerata</taxon>
        <taxon>Arachnida</taxon>
        <taxon>Acari</taxon>
        <taxon>Acariformes</taxon>
        <taxon>Sarcoptiformes</taxon>
        <taxon>Astigmata</taxon>
        <taxon>Psoroptidia</taxon>
        <taxon>Analgoidea</taxon>
        <taxon>Pyroglyphidae</taxon>
        <taxon>Dermatophagoidinae</taxon>
        <taxon>Dermatophagoides</taxon>
    </lineage>
</organism>
<dbReference type="SUPFAM" id="SSF54695">
    <property type="entry name" value="POZ domain"/>
    <property type="match status" value="1"/>
</dbReference>
<keyword evidence="4" id="KW-1185">Reference proteome</keyword>
<dbReference type="InterPro" id="IPR003131">
    <property type="entry name" value="T1-type_BTB"/>
</dbReference>
<dbReference type="Gene3D" id="6.10.140.750">
    <property type="match status" value="1"/>
</dbReference>
<evidence type="ECO:0000313" key="3">
    <source>
        <dbReference type="EMBL" id="KAH9521997.1"/>
    </source>
</evidence>
<dbReference type="SMART" id="SM00225">
    <property type="entry name" value="BTB"/>
    <property type="match status" value="1"/>
</dbReference>
<dbReference type="Proteomes" id="UP000828236">
    <property type="component" value="Unassembled WGS sequence"/>
</dbReference>